<dbReference type="AlphaFoldDB" id="A0A8B7D2W5"/>
<comment type="subunit">
    <text evidence="1">Component of the SCF-type E3 ligase complex.</text>
</comment>
<keyword evidence="1" id="KW-0539">Nucleus</keyword>
<dbReference type="InterPro" id="IPR001810">
    <property type="entry name" value="F-box_dom"/>
</dbReference>
<dbReference type="GeneID" id="103722769"/>
<dbReference type="GO" id="GO:0009740">
    <property type="term" value="P:gibberellic acid mediated signaling pathway"/>
    <property type="evidence" value="ECO:0007669"/>
    <property type="project" value="TreeGrafter"/>
</dbReference>
<dbReference type="PROSITE" id="PS50181">
    <property type="entry name" value="FBOX"/>
    <property type="match status" value="1"/>
</dbReference>
<dbReference type="CDD" id="cd09917">
    <property type="entry name" value="F-box_SF"/>
    <property type="match status" value="1"/>
</dbReference>
<comment type="subcellular location">
    <subcellularLocation>
        <location evidence="1">Nucleus</location>
    </subcellularLocation>
</comment>
<dbReference type="SUPFAM" id="SSF81383">
    <property type="entry name" value="F-box domain"/>
    <property type="match status" value="1"/>
</dbReference>
<comment type="pathway">
    <text evidence="1">Protein modification; protein ubiquitination.</text>
</comment>
<dbReference type="GO" id="GO:0005634">
    <property type="term" value="C:nucleus"/>
    <property type="evidence" value="ECO:0007669"/>
    <property type="project" value="UniProtKB-SubCell"/>
</dbReference>
<dbReference type="GO" id="GO:0016567">
    <property type="term" value="P:protein ubiquitination"/>
    <property type="evidence" value="ECO:0007669"/>
    <property type="project" value="UniProtKB-UniRule"/>
</dbReference>
<evidence type="ECO:0000259" key="2">
    <source>
        <dbReference type="PROSITE" id="PS50181"/>
    </source>
</evidence>
<dbReference type="Proteomes" id="UP000228380">
    <property type="component" value="Unplaced"/>
</dbReference>
<organism evidence="3 4">
    <name type="scientific">Phoenix dactylifera</name>
    <name type="common">Date palm</name>
    <dbReference type="NCBI Taxonomy" id="42345"/>
    <lineage>
        <taxon>Eukaryota</taxon>
        <taxon>Viridiplantae</taxon>
        <taxon>Streptophyta</taxon>
        <taxon>Embryophyta</taxon>
        <taxon>Tracheophyta</taxon>
        <taxon>Spermatophyta</taxon>
        <taxon>Magnoliopsida</taxon>
        <taxon>Liliopsida</taxon>
        <taxon>Arecaceae</taxon>
        <taxon>Coryphoideae</taxon>
        <taxon>Phoeniceae</taxon>
        <taxon>Phoenix</taxon>
    </lineage>
</organism>
<comment type="function">
    <text evidence="1">Acts as a component of a SCF E3 ubiquitin ligase complexes.</text>
</comment>
<evidence type="ECO:0000313" key="4">
    <source>
        <dbReference type="RefSeq" id="XP_008811667.2"/>
    </source>
</evidence>
<gene>
    <name evidence="4" type="primary">LOC103722769</name>
</gene>
<keyword evidence="1" id="KW-0833">Ubl conjugation pathway</keyword>
<evidence type="ECO:0000313" key="3">
    <source>
        <dbReference type="Proteomes" id="UP000228380"/>
    </source>
</evidence>
<evidence type="ECO:0000256" key="1">
    <source>
        <dbReference type="RuleBase" id="RU369085"/>
    </source>
</evidence>
<name>A0A8B7D2W5_PHODC</name>
<dbReference type="Pfam" id="PF00646">
    <property type="entry name" value="F-box"/>
    <property type="match status" value="1"/>
</dbReference>
<dbReference type="OrthoDB" id="1924875at2759"/>
<dbReference type="PANTHER" id="PTHR12874:SF28">
    <property type="entry name" value="F-BOX PROTEIN"/>
    <property type="match status" value="1"/>
</dbReference>
<protein>
    <recommendedName>
        <fullName evidence="1">F-box protein</fullName>
    </recommendedName>
</protein>
<dbReference type="KEGG" id="pda:103722769"/>
<sequence>MASPPPTSFSDFPEDVQLNVLSFLSPAEVSAFACTSRRFAALCSASTSDSPVWLVMCDRRWGSKTLIRSWASGGGGGRVPYARLYRTLDRWESLIGFWRRIGQGTPGTPPLVFFEWGPSYITGSRVSPSAETGTYGVLKVPFLWLGLSAHGDPVSFLHPGSRFESPGEFFSSASGPSSDSDLVPVTVSFMGCNHFVVEENRSFYAEARGGDSGVLDEVAEIESTSPPDRLMSEIYQYFANRMSPGGDRASRRQRKKEREKLGRRRLWEAEHFVKIVNYQPTPSRPLQGLWKGICEDNVLDFYLVSYDDVGGITCRRVGDAGELFAGYSPVFWTSNTTFLESPFSKEEQDLYSSREHIRAVASNWSNMDREVVSRILCINSSYDLVIPDLSGSSGDPRNVEGRIWEYEDGTFGFGFFRNNFIIDLKHITLNGKLPWKGKSILCVWSNFSTRTGFSTRTTWCN</sequence>
<dbReference type="InterPro" id="IPR036047">
    <property type="entry name" value="F-box-like_dom_sf"/>
</dbReference>
<reference evidence="4" key="1">
    <citation type="submission" date="2025-08" db="UniProtKB">
        <authorList>
            <consortium name="RefSeq"/>
        </authorList>
    </citation>
    <scope>IDENTIFICATION</scope>
    <source>
        <tissue evidence="4">Young leaves</tissue>
    </source>
</reference>
<proteinExistence type="predicted"/>
<dbReference type="Gene3D" id="1.20.1280.50">
    <property type="match status" value="1"/>
</dbReference>
<dbReference type="GO" id="GO:0005737">
    <property type="term" value="C:cytoplasm"/>
    <property type="evidence" value="ECO:0007669"/>
    <property type="project" value="TreeGrafter"/>
</dbReference>
<dbReference type="RefSeq" id="XP_008811667.2">
    <property type="nucleotide sequence ID" value="XM_008813445.4"/>
</dbReference>
<feature type="domain" description="F-box" evidence="2">
    <location>
        <begin position="6"/>
        <end position="56"/>
    </location>
</feature>
<dbReference type="PANTHER" id="PTHR12874">
    <property type="entry name" value="F-BOX ONLY PROTEIN 48-RELATED"/>
    <property type="match status" value="1"/>
</dbReference>
<dbReference type="GO" id="GO:0031146">
    <property type="term" value="P:SCF-dependent proteasomal ubiquitin-dependent protein catabolic process"/>
    <property type="evidence" value="ECO:0007669"/>
    <property type="project" value="UniProtKB-UniRule"/>
</dbReference>
<accession>A0A8B7D2W5</accession>
<dbReference type="GO" id="GO:0019005">
    <property type="term" value="C:SCF ubiquitin ligase complex"/>
    <property type="evidence" value="ECO:0007669"/>
    <property type="project" value="UniProtKB-UniRule"/>
</dbReference>
<keyword evidence="3" id="KW-1185">Reference proteome</keyword>